<keyword evidence="3" id="KW-1185">Reference proteome</keyword>
<reference evidence="2 3" key="1">
    <citation type="submission" date="2023-03" db="EMBL/GenBank/DDBJ databases">
        <title>Bacillus Genome Sequencing.</title>
        <authorList>
            <person name="Dunlap C."/>
        </authorList>
    </citation>
    <scope>NUCLEOTIDE SEQUENCE [LARGE SCALE GENOMIC DNA]</scope>
    <source>
        <strain evidence="2 3">B-4107</strain>
    </source>
</reference>
<dbReference type="RefSeq" id="WP_274272980.1">
    <property type="nucleotide sequence ID" value="NZ_JAROAS010000001.1"/>
</dbReference>
<dbReference type="SUPFAM" id="SSF55469">
    <property type="entry name" value="FMN-dependent nitroreductase-like"/>
    <property type="match status" value="1"/>
</dbReference>
<accession>A0ABU6NER5</accession>
<dbReference type="EMBL" id="JAROAS010000001">
    <property type="protein sequence ID" value="MED4126688.1"/>
    <property type="molecule type" value="Genomic_DNA"/>
</dbReference>
<dbReference type="Pfam" id="PF00881">
    <property type="entry name" value="Nitroreductase"/>
    <property type="match status" value="1"/>
</dbReference>
<comment type="caution">
    <text evidence="2">The sequence shown here is derived from an EMBL/GenBank/DDBJ whole genome shotgun (WGS) entry which is preliminary data.</text>
</comment>
<evidence type="ECO:0000313" key="3">
    <source>
        <dbReference type="Proteomes" id="UP001341820"/>
    </source>
</evidence>
<dbReference type="Gene3D" id="3.40.109.10">
    <property type="entry name" value="NADH Oxidase"/>
    <property type="match status" value="1"/>
</dbReference>
<evidence type="ECO:0000313" key="2">
    <source>
        <dbReference type="EMBL" id="MED4126688.1"/>
    </source>
</evidence>
<dbReference type="Proteomes" id="UP001341820">
    <property type="component" value="Unassembled WGS sequence"/>
</dbReference>
<protein>
    <submittedName>
        <fullName evidence="2">Nitroreductase family protein</fullName>
    </submittedName>
</protein>
<dbReference type="InterPro" id="IPR000415">
    <property type="entry name" value="Nitroreductase-like"/>
</dbReference>
<gene>
    <name evidence="2" type="ORF">P5F74_00850</name>
</gene>
<evidence type="ECO:0000259" key="1">
    <source>
        <dbReference type="Pfam" id="PF00881"/>
    </source>
</evidence>
<dbReference type="InterPro" id="IPR029479">
    <property type="entry name" value="Nitroreductase"/>
</dbReference>
<dbReference type="PANTHER" id="PTHR43035">
    <property type="entry name" value="FATTY ACID REPRESSION MUTANT PROTEIN 2-RELATED"/>
    <property type="match status" value="1"/>
</dbReference>
<organism evidence="2 3">
    <name type="scientific">Shouchella miscanthi</name>
    <dbReference type="NCBI Taxonomy" id="2598861"/>
    <lineage>
        <taxon>Bacteria</taxon>
        <taxon>Bacillati</taxon>
        <taxon>Bacillota</taxon>
        <taxon>Bacilli</taxon>
        <taxon>Bacillales</taxon>
        <taxon>Bacillaceae</taxon>
        <taxon>Shouchella</taxon>
    </lineage>
</organism>
<dbReference type="InterPro" id="IPR033877">
    <property type="entry name" value="Frm2/Hbn1"/>
</dbReference>
<proteinExistence type="predicted"/>
<dbReference type="PANTHER" id="PTHR43035:SF1">
    <property type="entry name" value="FATTY ACID REPRESSION MUTANT PROTEIN 2-RELATED"/>
    <property type="match status" value="1"/>
</dbReference>
<sequence>MTTFFEAIQNRRPYESVTAEAVVSKERLLDVLEHVVTYVPTPFNVQSSKLLVLLGEQHRQFWSDASKNKEMSKNDILEQVAHHKAGFGTVLFFEDQQAIADAKKQQPKKLDYFSSWSDHSSGMLQLTAWNALQVEGFGANLYHYPLLTRLEDKEKWEVPEWWELKAQLPFGKPSGSPIEINEVESEKILRIYGKK</sequence>
<feature type="domain" description="Nitroreductase" evidence="1">
    <location>
        <begin position="11"/>
        <end position="172"/>
    </location>
</feature>
<name>A0ABU6NER5_9BACI</name>